<evidence type="ECO:0000256" key="1">
    <source>
        <dbReference type="ARBA" id="ARBA00004141"/>
    </source>
</evidence>
<accession>G7WR03</accession>
<feature type="domain" description="Ammonium transporter AmtB-like" evidence="9">
    <location>
        <begin position="64"/>
        <end position="453"/>
    </location>
</feature>
<keyword evidence="4 8" id="KW-0812">Transmembrane</keyword>
<gene>
    <name evidence="10" type="ordered locus">Mhar_1950</name>
</gene>
<dbReference type="NCBIfam" id="TIGR00836">
    <property type="entry name" value="amt"/>
    <property type="match status" value="1"/>
</dbReference>
<evidence type="ECO:0000256" key="6">
    <source>
        <dbReference type="ARBA" id="ARBA00023136"/>
    </source>
</evidence>
<keyword evidence="3 8" id="KW-0813">Transport</keyword>
<comment type="subcellular location">
    <subcellularLocation>
        <location evidence="8">Cell membrane</location>
        <topology evidence="8">Multi-pass membrane protein</topology>
    </subcellularLocation>
    <subcellularLocation>
        <location evidence="1">Membrane</location>
        <topology evidence="1">Multi-pass membrane protein</topology>
    </subcellularLocation>
</comment>
<feature type="transmembrane region" description="Helical" evidence="8">
    <location>
        <begin position="250"/>
        <end position="269"/>
    </location>
</feature>
<protein>
    <recommendedName>
        <fullName evidence="8">Ammonium transporter</fullName>
    </recommendedName>
</protein>
<evidence type="ECO:0000313" key="11">
    <source>
        <dbReference type="Proteomes" id="UP000005877"/>
    </source>
</evidence>
<comment type="similarity">
    <text evidence="2 8">Belongs to the ammonia transporter channel (TC 1.A.11.2) family.</text>
</comment>
<dbReference type="PANTHER" id="PTHR43029">
    <property type="entry name" value="AMMONIUM TRANSPORTER MEP2"/>
    <property type="match status" value="1"/>
</dbReference>
<sequence length="454" mass="47236">MNSGLRILHIDYDKSIYYHKYAYKMSSFLQIMDLPMRRLLVSSALLGIIGIASAESGVNPADNAWVLFSAALVLLMIPGVGLFYGGMVRKKNAISTMIFSFAIMGTISLQWILLGYTLAFGPDVGGVIGGLDHLGLRGVGMEAMEGQSIPALTFMIFQAMFAVITVSLITGSYVERIKFSSFLVFSLAWATLVYDPIAHWVWGGGFLSEMGVLDFAGGIVVHISAGVSALAIAMVIGARRGFGRDPMEPHNIPTTVLGASLLWFGWFGFNAGSALAADGIAANAFVATNTSAAAAATTWMILSWRDRAPSALGIVTGAVAGLAAITPAAGFVTPIAAVPIGVGAAIVGYYAILFIRGGKKVDDSLDVLACHGIGSTWGVVATGIFASIGATGLLAGNPSQLAVQAAAAAFVWIYSFVVTFGIAKAVDAAMGLRVGTDEEAVGLDISQHGEGAYV</sequence>
<dbReference type="InterPro" id="IPR029020">
    <property type="entry name" value="Ammonium/urea_transptr"/>
</dbReference>
<dbReference type="STRING" id="1110509.Mhar_1950"/>
<dbReference type="EMBL" id="CP003117">
    <property type="protein sequence ID" value="AET65306.1"/>
    <property type="molecule type" value="Genomic_DNA"/>
</dbReference>
<keyword evidence="6 8" id="KW-0472">Membrane</keyword>
<feature type="transmembrane region" description="Helical" evidence="8">
    <location>
        <begin position="97"/>
        <end position="119"/>
    </location>
</feature>
<feature type="transmembrane region" description="Helical" evidence="8">
    <location>
        <begin position="149"/>
        <end position="170"/>
    </location>
</feature>
<proteinExistence type="inferred from homology"/>
<keyword evidence="5 8" id="KW-1133">Transmembrane helix</keyword>
<dbReference type="PANTHER" id="PTHR43029:SF10">
    <property type="entry name" value="AMMONIUM TRANSPORTER MEP2"/>
    <property type="match status" value="1"/>
</dbReference>
<evidence type="ECO:0000256" key="4">
    <source>
        <dbReference type="ARBA" id="ARBA00022692"/>
    </source>
</evidence>
<dbReference type="GO" id="GO:0008519">
    <property type="term" value="F:ammonium channel activity"/>
    <property type="evidence" value="ECO:0007669"/>
    <property type="project" value="InterPro"/>
</dbReference>
<feature type="transmembrane region" description="Helical" evidence="8">
    <location>
        <begin position="182"/>
        <end position="203"/>
    </location>
</feature>
<dbReference type="Proteomes" id="UP000005877">
    <property type="component" value="Chromosome"/>
</dbReference>
<evidence type="ECO:0000256" key="3">
    <source>
        <dbReference type="ARBA" id="ARBA00022448"/>
    </source>
</evidence>
<dbReference type="Pfam" id="PF00909">
    <property type="entry name" value="Ammonium_transp"/>
    <property type="match status" value="1"/>
</dbReference>
<feature type="transmembrane region" description="Helical" evidence="8">
    <location>
        <begin position="367"/>
        <end position="395"/>
    </location>
</feature>
<evidence type="ECO:0000313" key="10">
    <source>
        <dbReference type="EMBL" id="AET65306.1"/>
    </source>
</evidence>
<reference evidence="10 11" key="1">
    <citation type="journal article" date="2012" name="PLoS ONE">
        <title>The genome characteristics and predicted function of methyl-group oxidation pathway in the obligate aceticlastic methanogens, Methanosaeta spp.</title>
        <authorList>
            <person name="Zhu J."/>
            <person name="Zheng H."/>
            <person name="Ai G."/>
            <person name="Zhang G."/>
            <person name="Liu D."/>
            <person name="Liu X."/>
            <person name="Dong X."/>
        </authorList>
    </citation>
    <scope>NUCLEOTIDE SEQUENCE [LARGE SCALE GENOMIC DNA]</scope>
    <source>
        <strain evidence="10 11">6Ac</strain>
    </source>
</reference>
<evidence type="ECO:0000256" key="8">
    <source>
        <dbReference type="RuleBase" id="RU362002"/>
    </source>
</evidence>
<name>G7WR03_METH6</name>
<evidence type="ECO:0000256" key="7">
    <source>
        <dbReference type="ARBA" id="ARBA00023177"/>
    </source>
</evidence>
<feature type="transmembrane region" description="Helical" evidence="8">
    <location>
        <begin position="401"/>
        <end position="423"/>
    </location>
</feature>
<keyword evidence="11" id="KW-1185">Reference proteome</keyword>
<dbReference type="GO" id="GO:0005886">
    <property type="term" value="C:plasma membrane"/>
    <property type="evidence" value="ECO:0007669"/>
    <property type="project" value="UniProtKB-SubCell"/>
</dbReference>
<evidence type="ECO:0000256" key="2">
    <source>
        <dbReference type="ARBA" id="ARBA00005887"/>
    </source>
</evidence>
<dbReference type="InterPro" id="IPR018047">
    <property type="entry name" value="Ammonium_transpt_CS"/>
</dbReference>
<dbReference type="Gene3D" id="1.10.3430.10">
    <property type="entry name" value="Ammonium transporter AmtB like domains"/>
    <property type="match status" value="1"/>
</dbReference>
<feature type="transmembrane region" description="Helical" evidence="8">
    <location>
        <begin position="281"/>
        <end position="302"/>
    </location>
</feature>
<dbReference type="PROSITE" id="PS01219">
    <property type="entry name" value="AMMONIUM_TRANSP"/>
    <property type="match status" value="1"/>
</dbReference>
<feature type="transmembrane region" description="Helical" evidence="8">
    <location>
        <begin position="309"/>
        <end position="329"/>
    </location>
</feature>
<dbReference type="SUPFAM" id="SSF111352">
    <property type="entry name" value="Ammonium transporter"/>
    <property type="match status" value="1"/>
</dbReference>
<dbReference type="HOGENOM" id="CLU_000445_33_0_2"/>
<evidence type="ECO:0000256" key="5">
    <source>
        <dbReference type="ARBA" id="ARBA00022989"/>
    </source>
</evidence>
<dbReference type="KEGG" id="mhi:Mhar_1950"/>
<keyword evidence="7 8" id="KW-0924">Ammonia transport</keyword>
<dbReference type="AlphaFoldDB" id="G7WR03"/>
<feature type="transmembrane region" description="Helical" evidence="8">
    <location>
        <begin position="64"/>
        <end position="85"/>
    </location>
</feature>
<organism evidence="10 11">
    <name type="scientific">Methanothrix harundinacea (strain 6Ac)</name>
    <name type="common">Methanosaeta harundinacea</name>
    <dbReference type="NCBI Taxonomy" id="1110509"/>
    <lineage>
        <taxon>Archaea</taxon>
        <taxon>Methanobacteriati</taxon>
        <taxon>Methanobacteriota</taxon>
        <taxon>Stenosarchaea group</taxon>
        <taxon>Methanomicrobia</taxon>
        <taxon>Methanotrichales</taxon>
        <taxon>Methanotrichaceae</taxon>
        <taxon>Methanothrix</taxon>
    </lineage>
</organism>
<dbReference type="InterPro" id="IPR024041">
    <property type="entry name" value="NH4_transpt_AmtB-like_dom"/>
</dbReference>
<feature type="transmembrane region" description="Helical" evidence="8">
    <location>
        <begin position="215"/>
        <end position="238"/>
    </location>
</feature>
<dbReference type="PATRIC" id="fig|1110509.7.peg.2164"/>
<feature type="transmembrane region" description="Helical" evidence="8">
    <location>
        <begin position="335"/>
        <end position="355"/>
    </location>
</feature>
<dbReference type="InterPro" id="IPR001905">
    <property type="entry name" value="Ammonium_transpt"/>
</dbReference>
<evidence type="ECO:0000259" key="9">
    <source>
        <dbReference type="Pfam" id="PF00909"/>
    </source>
</evidence>